<evidence type="ECO:0000256" key="1">
    <source>
        <dbReference type="ARBA" id="ARBA00001936"/>
    </source>
</evidence>
<accession>A0A067MVQ0</accession>
<dbReference type="InParanoid" id="A0A067MVQ0"/>
<proteinExistence type="inferred from homology"/>
<comment type="cofactor">
    <cofactor evidence="3">
        <name>Fe(2+)</name>
        <dbReference type="ChEBI" id="CHEBI:29033"/>
    </cofactor>
</comment>
<dbReference type="Proteomes" id="UP000027195">
    <property type="component" value="Unassembled WGS sequence"/>
</dbReference>
<comment type="cofactor">
    <cofactor evidence="1">
        <name>Mn(2+)</name>
        <dbReference type="ChEBI" id="CHEBI:29035"/>
    </cofactor>
</comment>
<dbReference type="GO" id="GO:0005634">
    <property type="term" value="C:nucleus"/>
    <property type="evidence" value="ECO:0007669"/>
    <property type="project" value="UniProtKB-SubCell"/>
</dbReference>
<sequence>MKIAVEGCCHGSLDAIYSQIARLENENNYTVDVLLICGDFQAIRNNADLACMAVPDKYKQLGGFHKYYTGEKVAPILTIVIGGNHEASNYMWELYHGGWLAPNMYYLGGANCVRVNGIRIAGTSGIYKFHDYHLGHFERLPYDRSSVRSIYHIRHYDVFKLLQLTSPNVFLSHDWPQSIEHHGNLPGLLRRKPFFREDIERGRLGSPPLLELLRTIRPKWWFAAHLHVKFEARFQHGGTVEPEAGNPDEIAIDSDDDETETQAVETATKAARENPDEIALDEEEVEVHRPAEVQVTQFLALDKCLPRRDYLEVIDILAPVSVVPPEPSSAESAPQRAVPSLTYDPEWLAITRALHSCFSTTRNQTPLPAPEDVRAMVERELMWVKENIGEDKSIDDVQQFSMTAPGPSGEKRGQAPIRYSNPQTEAFCNMLGITNKIA</sequence>
<evidence type="ECO:0000256" key="9">
    <source>
        <dbReference type="ARBA" id="ARBA00022833"/>
    </source>
</evidence>
<dbReference type="HOGENOM" id="CLU_005893_1_0_1"/>
<evidence type="ECO:0000256" key="2">
    <source>
        <dbReference type="ARBA" id="ARBA00001947"/>
    </source>
</evidence>
<evidence type="ECO:0000256" key="6">
    <source>
        <dbReference type="ARBA" id="ARBA00022664"/>
    </source>
</evidence>
<dbReference type="GO" id="GO:0008419">
    <property type="term" value="F:RNA lariat debranching enzyme activity"/>
    <property type="evidence" value="ECO:0007669"/>
    <property type="project" value="TreeGrafter"/>
</dbReference>
<evidence type="ECO:0000256" key="5">
    <source>
        <dbReference type="ARBA" id="ARBA00006045"/>
    </source>
</evidence>
<dbReference type="InterPro" id="IPR004843">
    <property type="entry name" value="Calcineurin-like_PHP"/>
</dbReference>
<dbReference type="FunCoup" id="A0A067MVQ0">
    <property type="interactions" value="688"/>
</dbReference>
<dbReference type="GO" id="GO:0000398">
    <property type="term" value="P:mRNA splicing, via spliceosome"/>
    <property type="evidence" value="ECO:0007669"/>
    <property type="project" value="TreeGrafter"/>
</dbReference>
<dbReference type="PANTHER" id="PTHR12849:SF0">
    <property type="entry name" value="LARIAT DEBRANCHING ENZYME"/>
    <property type="match status" value="1"/>
</dbReference>
<keyword evidence="16" id="KW-1185">Reference proteome</keyword>
<comment type="cofactor">
    <cofactor evidence="2">
        <name>Zn(2+)</name>
        <dbReference type="ChEBI" id="CHEBI:29105"/>
    </cofactor>
</comment>
<dbReference type="SMART" id="SM01124">
    <property type="entry name" value="DBR1"/>
    <property type="match status" value="1"/>
</dbReference>
<organism evidence="15 16">
    <name type="scientific">Botryobasidium botryosum (strain FD-172 SS1)</name>
    <dbReference type="NCBI Taxonomy" id="930990"/>
    <lineage>
        <taxon>Eukaryota</taxon>
        <taxon>Fungi</taxon>
        <taxon>Dikarya</taxon>
        <taxon>Basidiomycota</taxon>
        <taxon>Agaricomycotina</taxon>
        <taxon>Agaricomycetes</taxon>
        <taxon>Cantharellales</taxon>
        <taxon>Botryobasidiaceae</taxon>
        <taxon>Botryobasidium</taxon>
    </lineage>
</organism>
<dbReference type="SUPFAM" id="SSF56300">
    <property type="entry name" value="Metallo-dependent phosphatases"/>
    <property type="match status" value="1"/>
</dbReference>
<keyword evidence="8" id="KW-0378">Hydrolase</keyword>
<dbReference type="Gene3D" id="3.60.21.10">
    <property type="match status" value="1"/>
</dbReference>
<evidence type="ECO:0000256" key="13">
    <source>
        <dbReference type="SAM" id="MobiDB-lite"/>
    </source>
</evidence>
<dbReference type="Pfam" id="PF05011">
    <property type="entry name" value="DBR1"/>
    <property type="match status" value="1"/>
</dbReference>
<keyword evidence="10" id="KW-0408">Iron</keyword>
<dbReference type="InterPro" id="IPR029052">
    <property type="entry name" value="Metallo-depent_PP-like"/>
</dbReference>
<feature type="region of interest" description="Disordered" evidence="13">
    <location>
        <begin position="238"/>
        <end position="259"/>
    </location>
</feature>
<dbReference type="Pfam" id="PF00149">
    <property type="entry name" value="Metallophos"/>
    <property type="match status" value="1"/>
</dbReference>
<dbReference type="FunFam" id="3.60.21.10:FF:000035">
    <property type="entry name" value="Lariat debranching enzyme"/>
    <property type="match status" value="1"/>
</dbReference>
<feature type="compositionally biased region" description="Acidic residues" evidence="13">
    <location>
        <begin position="250"/>
        <end position="259"/>
    </location>
</feature>
<evidence type="ECO:0000256" key="10">
    <source>
        <dbReference type="ARBA" id="ARBA00023004"/>
    </source>
</evidence>
<evidence type="ECO:0000256" key="7">
    <source>
        <dbReference type="ARBA" id="ARBA00022723"/>
    </source>
</evidence>
<evidence type="ECO:0000313" key="15">
    <source>
        <dbReference type="EMBL" id="KDQ15942.1"/>
    </source>
</evidence>
<evidence type="ECO:0000256" key="12">
    <source>
        <dbReference type="ARBA" id="ARBA00023242"/>
    </source>
</evidence>
<dbReference type="GO" id="GO:0046872">
    <property type="term" value="F:metal ion binding"/>
    <property type="evidence" value="ECO:0007669"/>
    <property type="project" value="UniProtKB-KW"/>
</dbReference>
<dbReference type="CDD" id="cd00844">
    <property type="entry name" value="MPP_Dbr1_N"/>
    <property type="match status" value="1"/>
</dbReference>
<evidence type="ECO:0000259" key="14">
    <source>
        <dbReference type="SMART" id="SM01124"/>
    </source>
</evidence>
<gene>
    <name evidence="15" type="ORF">BOTBODRAFT_31397</name>
</gene>
<comment type="similarity">
    <text evidence="5">Belongs to the lariat debranching enzyme family.</text>
</comment>
<reference evidence="16" key="1">
    <citation type="journal article" date="2014" name="Proc. Natl. Acad. Sci. U.S.A.">
        <title>Extensive sampling of basidiomycete genomes demonstrates inadequacy of the white-rot/brown-rot paradigm for wood decay fungi.</title>
        <authorList>
            <person name="Riley R."/>
            <person name="Salamov A.A."/>
            <person name="Brown D.W."/>
            <person name="Nagy L.G."/>
            <person name="Floudas D."/>
            <person name="Held B.W."/>
            <person name="Levasseur A."/>
            <person name="Lombard V."/>
            <person name="Morin E."/>
            <person name="Otillar R."/>
            <person name="Lindquist E.A."/>
            <person name="Sun H."/>
            <person name="LaButti K.M."/>
            <person name="Schmutz J."/>
            <person name="Jabbour D."/>
            <person name="Luo H."/>
            <person name="Baker S.E."/>
            <person name="Pisabarro A.G."/>
            <person name="Walton J.D."/>
            <person name="Blanchette R.A."/>
            <person name="Henrissat B."/>
            <person name="Martin F."/>
            <person name="Cullen D."/>
            <person name="Hibbett D.S."/>
            <person name="Grigoriev I.V."/>
        </authorList>
    </citation>
    <scope>NUCLEOTIDE SEQUENCE [LARGE SCALE GENOMIC DNA]</scope>
    <source>
        <strain evidence="16">FD-172 SS1</strain>
    </source>
</reference>
<keyword evidence="6" id="KW-0507">mRNA processing</keyword>
<dbReference type="AlphaFoldDB" id="A0A067MVQ0"/>
<evidence type="ECO:0000256" key="3">
    <source>
        <dbReference type="ARBA" id="ARBA00001954"/>
    </source>
</evidence>
<dbReference type="InterPro" id="IPR041816">
    <property type="entry name" value="Dbr1_N"/>
</dbReference>
<dbReference type="PANTHER" id="PTHR12849">
    <property type="entry name" value="RNA LARIAT DEBRANCHING ENZYME"/>
    <property type="match status" value="1"/>
</dbReference>
<keyword evidence="12" id="KW-0539">Nucleus</keyword>
<dbReference type="OrthoDB" id="407609at2759"/>
<evidence type="ECO:0000256" key="8">
    <source>
        <dbReference type="ARBA" id="ARBA00022801"/>
    </source>
</evidence>
<dbReference type="InterPro" id="IPR007708">
    <property type="entry name" value="DBR1_C"/>
</dbReference>
<protein>
    <recommendedName>
        <fullName evidence="14">Lariat debranching enzyme C-terminal domain-containing protein</fullName>
    </recommendedName>
</protein>
<keyword evidence="9" id="KW-0862">Zinc</keyword>
<keyword evidence="11" id="KW-0464">Manganese</keyword>
<dbReference type="STRING" id="930990.A0A067MVQ0"/>
<name>A0A067MVQ0_BOTB1</name>
<dbReference type="EMBL" id="KL198030">
    <property type="protein sequence ID" value="KDQ15942.1"/>
    <property type="molecule type" value="Genomic_DNA"/>
</dbReference>
<evidence type="ECO:0000313" key="16">
    <source>
        <dbReference type="Proteomes" id="UP000027195"/>
    </source>
</evidence>
<keyword evidence="7" id="KW-0479">Metal-binding</keyword>
<feature type="domain" description="Lariat debranching enzyme C-terminal" evidence="14">
    <location>
        <begin position="287"/>
        <end position="437"/>
    </location>
</feature>
<evidence type="ECO:0000256" key="4">
    <source>
        <dbReference type="ARBA" id="ARBA00004123"/>
    </source>
</evidence>
<comment type="subcellular location">
    <subcellularLocation>
        <location evidence="4">Nucleus</location>
    </subcellularLocation>
</comment>
<evidence type="ECO:0000256" key="11">
    <source>
        <dbReference type="ARBA" id="ARBA00023211"/>
    </source>
</evidence>